<dbReference type="Pfam" id="PF00551">
    <property type="entry name" value="Formyl_trans_N"/>
    <property type="match status" value="1"/>
</dbReference>
<dbReference type="EMBL" id="CP008941">
    <property type="protein sequence ID" value="AIK96936.1"/>
    <property type="molecule type" value="Genomic_DNA"/>
</dbReference>
<keyword evidence="3" id="KW-0808">Transferase</keyword>
<dbReference type="InterPro" id="IPR011034">
    <property type="entry name" value="Formyl_transferase-like_C_sf"/>
</dbReference>
<dbReference type="InterPro" id="IPR002376">
    <property type="entry name" value="Formyl_transf_N"/>
</dbReference>
<dbReference type="SUPFAM" id="SSF50486">
    <property type="entry name" value="FMT C-terminal domain-like"/>
    <property type="match status" value="1"/>
</dbReference>
<proteinExistence type="predicted"/>
<dbReference type="OrthoDB" id="5355061at2"/>
<protein>
    <submittedName>
        <fullName evidence="3">Methionyl-tRNA formyltransferase</fullName>
    </submittedName>
</protein>
<dbReference type="STRING" id="91604.ID47_09680"/>
<feature type="domain" description="Formyl transferase N-terminal" evidence="1">
    <location>
        <begin position="36"/>
        <end position="119"/>
    </location>
</feature>
<dbReference type="GO" id="GO:0016740">
    <property type="term" value="F:transferase activity"/>
    <property type="evidence" value="ECO:0007669"/>
    <property type="project" value="UniProtKB-KW"/>
</dbReference>
<dbReference type="Gene3D" id="3.10.25.20">
    <property type="match status" value="1"/>
</dbReference>
<feature type="domain" description="Methionyl-tRNA formyltransferase-like C-terminal" evidence="2">
    <location>
        <begin position="167"/>
        <end position="223"/>
    </location>
</feature>
<keyword evidence="4" id="KW-1185">Reference proteome</keyword>
<reference evidence="3 4" key="1">
    <citation type="submission" date="2014-07" db="EMBL/GenBank/DDBJ databases">
        <title>Comparative genomic insights into amoeba endosymbionts belonging to the families of Holosporaceae and Candidatus Midichloriaceae within Rickettsiales.</title>
        <authorList>
            <person name="Wang Z."/>
            <person name="Wu M."/>
        </authorList>
    </citation>
    <scope>NUCLEOTIDE SEQUENCE [LARGE SCALE GENOMIC DNA]</scope>
    <source>
        <strain evidence="3">PRA3</strain>
    </source>
</reference>
<dbReference type="HOGENOM" id="CLU_105782_0_0_5"/>
<evidence type="ECO:0000313" key="4">
    <source>
        <dbReference type="Proteomes" id="UP000028926"/>
    </source>
</evidence>
<dbReference type="KEGG" id="paca:ID47_09680"/>
<sequence length="226" mass="25988">MRNNYVIATIKDWHIDEYNRRKETDFKDWTFINHPDDLTIELLTKLNPKYIFFPHWSWIVPSEIVNTFTCVCFHSSDVPYGRGGSPIQNLIIRGHIDTKISALKMVEEVDAGPVYMKTPLSLNGNAQEIFENSAKVIADMMIEIVKNNPDPIPQLGEATVFKRRKESDNAIATDKNLAHVYNQIRMLDADSYPKAFINYGNLHLEFTDSQLEGEELIAKVRITQKS</sequence>
<dbReference type="InterPro" id="IPR036477">
    <property type="entry name" value="Formyl_transf_N_sf"/>
</dbReference>
<dbReference type="SUPFAM" id="SSF53328">
    <property type="entry name" value="Formyltransferase"/>
    <property type="match status" value="1"/>
</dbReference>
<evidence type="ECO:0000259" key="1">
    <source>
        <dbReference type="Pfam" id="PF00551"/>
    </source>
</evidence>
<dbReference type="InterPro" id="IPR049355">
    <property type="entry name" value="Formyl_trans-like_C"/>
</dbReference>
<dbReference type="eggNOG" id="COG0223">
    <property type="taxonomic scope" value="Bacteria"/>
</dbReference>
<evidence type="ECO:0000313" key="3">
    <source>
        <dbReference type="EMBL" id="AIK96936.1"/>
    </source>
</evidence>
<name>A0A077AWS5_9PROT</name>
<dbReference type="RefSeq" id="WP_038465786.1">
    <property type="nucleotide sequence ID" value="NZ_CP008941.1"/>
</dbReference>
<dbReference type="CDD" id="cd08821">
    <property type="entry name" value="FMT_core_like_1"/>
    <property type="match status" value="1"/>
</dbReference>
<gene>
    <name evidence="3" type="ORF">ID47_09680</name>
</gene>
<dbReference type="Pfam" id="PF21553">
    <property type="entry name" value="Formyl_trans_C_2"/>
    <property type="match status" value="1"/>
</dbReference>
<organism evidence="3 4">
    <name type="scientific">Candidatus Odyssella acanthamoebae</name>
    <dbReference type="NCBI Taxonomy" id="91604"/>
    <lineage>
        <taxon>Bacteria</taxon>
        <taxon>Pseudomonadati</taxon>
        <taxon>Pseudomonadota</taxon>
        <taxon>Alphaproteobacteria</taxon>
        <taxon>Holosporales</taxon>
        <taxon>Candidatus Paracaedibacteraceae</taxon>
        <taxon>Candidatus Odyssella</taxon>
    </lineage>
</organism>
<dbReference type="AlphaFoldDB" id="A0A077AWS5"/>
<dbReference type="Proteomes" id="UP000028926">
    <property type="component" value="Chromosome"/>
</dbReference>
<evidence type="ECO:0000259" key="2">
    <source>
        <dbReference type="Pfam" id="PF21553"/>
    </source>
</evidence>
<accession>A0A077AWS5</accession>
<dbReference type="Gene3D" id="3.40.50.170">
    <property type="entry name" value="Formyl transferase, N-terminal domain"/>
    <property type="match status" value="1"/>
</dbReference>